<sequence length="117" mass="13661">MGHCLLCIFQTVPSVIKTKANSPFSSVLERFSHIVSFEYAKTSLHLKIYLQKARLPLISFKSPIRRFRNGGRKHIDLKSPSPSLTQSSFQSLQTVLFLVFYNLFEIKCYYYFFLRSI</sequence>
<keyword evidence="2" id="KW-1185">Reference proteome</keyword>
<evidence type="ECO:0000313" key="1">
    <source>
        <dbReference type="Ensembl" id="ENSPNAP00000043313.1"/>
    </source>
</evidence>
<dbReference type="AlphaFoldDB" id="A0AAR2IU93"/>
<reference evidence="1" key="3">
    <citation type="submission" date="2025-09" db="UniProtKB">
        <authorList>
            <consortium name="Ensembl"/>
        </authorList>
    </citation>
    <scope>IDENTIFICATION</scope>
</reference>
<reference evidence="1 2" key="1">
    <citation type="submission" date="2020-10" db="EMBL/GenBank/DDBJ databases">
        <title>Pygocentrus nattereri (red-bellied piranha) genome, fPygNat1, primary haplotype.</title>
        <authorList>
            <person name="Myers G."/>
            <person name="Meyer A."/>
            <person name="Karagic N."/>
            <person name="Pippel M."/>
            <person name="Winkler S."/>
            <person name="Tracey A."/>
            <person name="Wood J."/>
            <person name="Formenti G."/>
            <person name="Howe K."/>
            <person name="Fedrigo O."/>
            <person name="Jarvis E.D."/>
        </authorList>
    </citation>
    <scope>NUCLEOTIDE SEQUENCE [LARGE SCALE GENOMIC DNA]</scope>
</reference>
<accession>A0AAR2IU93</accession>
<proteinExistence type="predicted"/>
<reference evidence="1" key="2">
    <citation type="submission" date="2025-08" db="UniProtKB">
        <authorList>
            <consortium name="Ensembl"/>
        </authorList>
    </citation>
    <scope>IDENTIFICATION</scope>
</reference>
<dbReference type="Ensembl" id="ENSPNAT00000064591.1">
    <property type="protein sequence ID" value="ENSPNAP00000043313.1"/>
    <property type="gene ID" value="ENSPNAG00000036532.1"/>
</dbReference>
<dbReference type="Proteomes" id="UP001501920">
    <property type="component" value="Chromosome 22"/>
</dbReference>
<organism evidence="1 2">
    <name type="scientific">Pygocentrus nattereri</name>
    <name type="common">Red-bellied piranha</name>
    <dbReference type="NCBI Taxonomy" id="42514"/>
    <lineage>
        <taxon>Eukaryota</taxon>
        <taxon>Metazoa</taxon>
        <taxon>Chordata</taxon>
        <taxon>Craniata</taxon>
        <taxon>Vertebrata</taxon>
        <taxon>Euteleostomi</taxon>
        <taxon>Actinopterygii</taxon>
        <taxon>Neopterygii</taxon>
        <taxon>Teleostei</taxon>
        <taxon>Ostariophysi</taxon>
        <taxon>Characiformes</taxon>
        <taxon>Characoidei</taxon>
        <taxon>Pygocentrus</taxon>
    </lineage>
</organism>
<evidence type="ECO:0000313" key="2">
    <source>
        <dbReference type="Proteomes" id="UP001501920"/>
    </source>
</evidence>
<protein>
    <submittedName>
        <fullName evidence="1">Uncharacterized protein</fullName>
    </submittedName>
</protein>
<name>A0AAR2IU93_PYGNA</name>